<organism evidence="1 2">
    <name type="scientific">Dallia pectoralis</name>
    <name type="common">Alaska blackfish</name>
    <dbReference type="NCBI Taxonomy" id="75939"/>
    <lineage>
        <taxon>Eukaryota</taxon>
        <taxon>Metazoa</taxon>
        <taxon>Chordata</taxon>
        <taxon>Craniata</taxon>
        <taxon>Vertebrata</taxon>
        <taxon>Euteleostomi</taxon>
        <taxon>Actinopterygii</taxon>
        <taxon>Neopterygii</taxon>
        <taxon>Teleostei</taxon>
        <taxon>Protacanthopterygii</taxon>
        <taxon>Esociformes</taxon>
        <taxon>Umbridae</taxon>
        <taxon>Dallia</taxon>
    </lineage>
</organism>
<dbReference type="Proteomes" id="UP001157502">
    <property type="component" value="Chromosome 13"/>
</dbReference>
<protein>
    <submittedName>
        <fullName evidence="1">Uncharacterized protein</fullName>
    </submittedName>
</protein>
<accession>A0ACC2GH55</accession>
<reference evidence="1" key="1">
    <citation type="submission" date="2021-05" db="EMBL/GenBank/DDBJ databases">
        <authorList>
            <person name="Pan Q."/>
            <person name="Jouanno E."/>
            <person name="Zahm M."/>
            <person name="Klopp C."/>
            <person name="Cabau C."/>
            <person name="Louis A."/>
            <person name="Berthelot C."/>
            <person name="Parey E."/>
            <person name="Roest Crollius H."/>
            <person name="Montfort J."/>
            <person name="Robinson-Rechavi M."/>
            <person name="Bouchez O."/>
            <person name="Lampietro C."/>
            <person name="Lopez Roques C."/>
            <person name="Donnadieu C."/>
            <person name="Postlethwait J."/>
            <person name="Bobe J."/>
            <person name="Dillon D."/>
            <person name="Chandos A."/>
            <person name="von Hippel F."/>
            <person name="Guiguen Y."/>
        </authorList>
    </citation>
    <scope>NUCLEOTIDE SEQUENCE</scope>
    <source>
        <strain evidence="1">YG-Jan2019</strain>
    </source>
</reference>
<dbReference type="EMBL" id="CM055740">
    <property type="protein sequence ID" value="KAJ8003001.1"/>
    <property type="molecule type" value="Genomic_DNA"/>
</dbReference>
<comment type="caution">
    <text evidence="1">The sequence shown here is derived from an EMBL/GenBank/DDBJ whole genome shotgun (WGS) entry which is preliminary data.</text>
</comment>
<gene>
    <name evidence="1" type="ORF">DPEC_G00164830</name>
</gene>
<name>A0ACC2GH55_DALPE</name>
<evidence type="ECO:0000313" key="2">
    <source>
        <dbReference type="Proteomes" id="UP001157502"/>
    </source>
</evidence>
<keyword evidence="2" id="KW-1185">Reference proteome</keyword>
<evidence type="ECO:0000313" key="1">
    <source>
        <dbReference type="EMBL" id="KAJ8003001.1"/>
    </source>
</evidence>
<sequence>MSKIHWLRVFLNERLIAAAEEIFGAVEKTIAEEVSRSKEENGRLQSLLDITLLKLHRADMLQQISQEDVPPDQQDCVKEWIPSLRQNDPGPKQIKEEQEELRTTPWDGQLQDDTSDKLFTPTFIEPDSEISVLQSRLYEVQNNDDDDDEEDERIYLPSTSTAHIKTETCGEEYRVPETTSDSQHIFTGNPYCSAAQSKNIEGMGIGEITPAE</sequence>
<proteinExistence type="predicted"/>